<dbReference type="Proteomes" id="UP001527925">
    <property type="component" value="Unassembled WGS sequence"/>
</dbReference>
<evidence type="ECO:0000313" key="2">
    <source>
        <dbReference type="Proteomes" id="UP001527925"/>
    </source>
</evidence>
<protein>
    <submittedName>
        <fullName evidence="1">Uncharacterized protein</fullName>
    </submittedName>
</protein>
<accession>A0ABR4NH02</accession>
<proteinExistence type="predicted"/>
<name>A0ABR4NH02_9FUNG</name>
<dbReference type="EMBL" id="JADGIZ020000005">
    <property type="protein sequence ID" value="KAL2918813.1"/>
    <property type="molecule type" value="Genomic_DNA"/>
</dbReference>
<reference evidence="1 2" key="1">
    <citation type="submission" date="2023-09" db="EMBL/GenBank/DDBJ databases">
        <title>Pangenome analysis of Batrachochytrium dendrobatidis and related Chytrids.</title>
        <authorList>
            <person name="Yacoub M.N."/>
            <person name="Stajich J.E."/>
            <person name="James T.Y."/>
        </authorList>
    </citation>
    <scope>NUCLEOTIDE SEQUENCE [LARGE SCALE GENOMIC DNA]</scope>
    <source>
        <strain evidence="1 2">JEL0888</strain>
    </source>
</reference>
<gene>
    <name evidence="1" type="ORF">HK105_201647</name>
</gene>
<evidence type="ECO:0000313" key="1">
    <source>
        <dbReference type="EMBL" id="KAL2918813.1"/>
    </source>
</evidence>
<sequence>MLATPVDGLPAPAAARLHAKTQALAALAGADGAAEETTVAAFELAEMVVGVPDLLCQAPLVSALLDWLLDMASDEGSRHSAAARALFQRLFVARFMVPCETALKISLATGHTIHDFVRDFLVEAELAVVDAFERLRDDRLEVKSAEIDALAKAFGDCALALQPHEHRI</sequence>
<organism evidence="1 2">
    <name type="scientific">Polyrhizophydium stewartii</name>
    <dbReference type="NCBI Taxonomy" id="2732419"/>
    <lineage>
        <taxon>Eukaryota</taxon>
        <taxon>Fungi</taxon>
        <taxon>Fungi incertae sedis</taxon>
        <taxon>Chytridiomycota</taxon>
        <taxon>Chytridiomycota incertae sedis</taxon>
        <taxon>Chytridiomycetes</taxon>
        <taxon>Rhizophydiales</taxon>
        <taxon>Rhizophydiales incertae sedis</taxon>
        <taxon>Polyrhizophydium</taxon>
    </lineage>
</organism>
<comment type="caution">
    <text evidence="1">The sequence shown here is derived from an EMBL/GenBank/DDBJ whole genome shotgun (WGS) entry which is preliminary data.</text>
</comment>
<keyword evidence="2" id="KW-1185">Reference proteome</keyword>